<name>A0A386AZG8_9CHLO</name>
<reference evidence="1" key="1">
    <citation type="submission" date="2018-07" db="EMBL/GenBank/DDBJ databases">
        <authorList>
            <person name="Quirk P.G."/>
            <person name="Krulwich T.A."/>
        </authorList>
    </citation>
    <scope>NUCLEOTIDE SEQUENCE</scope>
</reference>
<keyword evidence="1" id="KW-0150">Chloroplast</keyword>
<accession>A0A386AZG8</accession>
<dbReference type="GeneID" id="38278617"/>
<organism evidence="1">
    <name type="scientific">Boodleopsis pusilla</name>
    <dbReference type="NCBI Taxonomy" id="381415"/>
    <lineage>
        <taxon>Eukaryota</taxon>
        <taxon>Viridiplantae</taxon>
        <taxon>Chlorophyta</taxon>
        <taxon>core chlorophytes</taxon>
        <taxon>Ulvophyceae</taxon>
        <taxon>TCBD clade</taxon>
        <taxon>Bryopsidales</taxon>
        <taxon>Halimedineae</taxon>
        <taxon>Halimedaceae</taxon>
        <taxon>Rhipileae</taxon>
        <taxon>Boodleopsis</taxon>
    </lineage>
</organism>
<dbReference type="RefSeq" id="YP_009518871.1">
    <property type="nucleotide sequence ID" value="NC_039520.1"/>
</dbReference>
<dbReference type="AlphaFoldDB" id="A0A386AZG8"/>
<proteinExistence type="predicted"/>
<sequence>MLKQNRFFSNCFSFNLRNGILLRNRYRTTYNPVVRNTDYPLPLAINNPIEVALRLDPPAGGGPLKPLTVEAFTLEPRAEVPEKIAIMNKVQLDCQASSLNQNSFFANDMGHIEASLEREQDRTLTRAIESSLAASNAQLVHSILLNQEGELELERAIGTALDQSYLYRSGAPNHIPSNAIAPQYACFLRNRRKYRKLLPVLPTKVAYRNGRLGMPNG</sequence>
<evidence type="ECO:0000313" key="1">
    <source>
        <dbReference type="EMBL" id="AYC64839.1"/>
    </source>
</evidence>
<protein>
    <submittedName>
        <fullName evidence="1">Uncharacterized protein</fullName>
    </submittedName>
</protein>
<gene>
    <name evidence="1" type="primary">orf217</name>
</gene>
<dbReference type="EMBL" id="MH591103">
    <property type="protein sequence ID" value="AYC64839.1"/>
    <property type="molecule type" value="Genomic_DNA"/>
</dbReference>
<geneLocation type="chloroplast" evidence="1"/>
<reference evidence="1" key="2">
    <citation type="journal article" date="2019" name="Mol. Phylogenet. Evol.">
        <title>Reassessment of the classification of bryopsidales (chlorophyta) based on chloroplast phylogenomic analyses.</title>
        <authorList>
            <person name="Cremen M.C."/>
            <person name="Leliaert F."/>
            <person name="West J."/>
            <person name="Lam D.W."/>
            <person name="Shimada S."/>
            <person name="Lopez-Bautista J.M."/>
            <person name="Verbruggen H."/>
        </authorList>
    </citation>
    <scope>NUCLEOTIDE SEQUENCE</scope>
</reference>
<keyword evidence="1" id="KW-0934">Plastid</keyword>